<sequence length="118" mass="12606">MPPKSEASTSKASKGKGAITGKASIRSTAKTIIKRKLPGSLDTATSEAAKTEPLAKGKTARTKAMNKINIKEDKDKDDDDDDDDGDDEEEQQMSVEAHKNGTQVDADEGAERLPPRPP</sequence>
<evidence type="ECO:0000313" key="2">
    <source>
        <dbReference type="EMBL" id="CAD6941468.1"/>
    </source>
</evidence>
<name>A0ABN7IZH6_9BASI</name>
<proteinExistence type="predicted"/>
<reference evidence="2" key="1">
    <citation type="submission" date="2020-10" db="EMBL/GenBank/DDBJ databases">
        <authorList>
            <person name="Sedaghatjoo S."/>
        </authorList>
    </citation>
    <scope>NUCLEOTIDE SEQUENCE</scope>
    <source>
        <strain evidence="2">AZH3</strain>
    </source>
</reference>
<dbReference type="Proteomes" id="UP000836402">
    <property type="component" value="Unassembled WGS sequence"/>
</dbReference>
<feature type="compositionally biased region" description="Polar residues" evidence="1">
    <location>
        <begin position="1"/>
        <end position="12"/>
    </location>
</feature>
<feature type="region of interest" description="Disordered" evidence="1">
    <location>
        <begin position="1"/>
        <end position="118"/>
    </location>
</feature>
<evidence type="ECO:0008006" key="4">
    <source>
        <dbReference type="Google" id="ProtNLM"/>
    </source>
</evidence>
<dbReference type="EMBL" id="CAJHJG010004484">
    <property type="protein sequence ID" value="CAD6941468.1"/>
    <property type="molecule type" value="Genomic_DNA"/>
</dbReference>
<gene>
    <name evidence="2" type="ORF">JKIAZH3_G4462</name>
</gene>
<keyword evidence="3" id="KW-1185">Reference proteome</keyword>
<feature type="compositionally biased region" description="Basic and acidic residues" evidence="1">
    <location>
        <begin position="109"/>
        <end position="118"/>
    </location>
</feature>
<protein>
    <recommendedName>
        <fullName evidence="4">Histone chaperone domain-containing protein</fullName>
    </recommendedName>
</protein>
<accession>A0ABN7IZH6</accession>
<feature type="compositionally biased region" description="Acidic residues" evidence="1">
    <location>
        <begin position="75"/>
        <end position="91"/>
    </location>
</feature>
<evidence type="ECO:0000256" key="1">
    <source>
        <dbReference type="SAM" id="MobiDB-lite"/>
    </source>
</evidence>
<evidence type="ECO:0000313" key="3">
    <source>
        <dbReference type="Proteomes" id="UP000836402"/>
    </source>
</evidence>
<organism evidence="2 3">
    <name type="scientific">Tilletia caries</name>
    <name type="common">wheat bunt fungus</name>
    <dbReference type="NCBI Taxonomy" id="13290"/>
    <lineage>
        <taxon>Eukaryota</taxon>
        <taxon>Fungi</taxon>
        <taxon>Dikarya</taxon>
        <taxon>Basidiomycota</taxon>
        <taxon>Ustilaginomycotina</taxon>
        <taxon>Exobasidiomycetes</taxon>
        <taxon>Tilletiales</taxon>
        <taxon>Tilletiaceae</taxon>
        <taxon>Tilletia</taxon>
    </lineage>
</organism>
<comment type="caution">
    <text evidence="2">The sequence shown here is derived from an EMBL/GenBank/DDBJ whole genome shotgun (WGS) entry which is preliminary data.</text>
</comment>